<dbReference type="KEGG" id="ahel:Q31a_56380"/>
<keyword evidence="1" id="KW-0812">Transmembrane</keyword>
<proteinExistence type="predicted"/>
<keyword evidence="3" id="KW-1185">Reference proteome</keyword>
<evidence type="ECO:0000313" key="3">
    <source>
        <dbReference type="Proteomes" id="UP000318017"/>
    </source>
</evidence>
<reference evidence="2 3" key="1">
    <citation type="submission" date="2019-02" db="EMBL/GenBank/DDBJ databases">
        <title>Deep-cultivation of Planctomycetes and their phenomic and genomic characterization uncovers novel biology.</title>
        <authorList>
            <person name="Wiegand S."/>
            <person name="Jogler M."/>
            <person name="Boedeker C."/>
            <person name="Pinto D."/>
            <person name="Vollmers J."/>
            <person name="Rivas-Marin E."/>
            <person name="Kohn T."/>
            <person name="Peeters S.H."/>
            <person name="Heuer A."/>
            <person name="Rast P."/>
            <person name="Oberbeckmann S."/>
            <person name="Bunk B."/>
            <person name="Jeske O."/>
            <person name="Meyerdierks A."/>
            <person name="Storesund J.E."/>
            <person name="Kallscheuer N."/>
            <person name="Luecker S."/>
            <person name="Lage O.M."/>
            <person name="Pohl T."/>
            <person name="Merkel B.J."/>
            <person name="Hornburger P."/>
            <person name="Mueller R.-W."/>
            <person name="Bruemmer F."/>
            <person name="Labrenz M."/>
            <person name="Spormann A.M."/>
            <person name="Op den Camp H."/>
            <person name="Overmann J."/>
            <person name="Amann R."/>
            <person name="Jetten M.S.M."/>
            <person name="Mascher T."/>
            <person name="Medema M.H."/>
            <person name="Devos D.P."/>
            <person name="Kaster A.-K."/>
            <person name="Ovreas L."/>
            <person name="Rohde M."/>
            <person name="Galperin M.Y."/>
            <person name="Jogler C."/>
        </authorList>
    </citation>
    <scope>NUCLEOTIDE SEQUENCE [LARGE SCALE GENOMIC DNA]</scope>
    <source>
        <strain evidence="2 3">Q31a</strain>
    </source>
</reference>
<dbReference type="OrthoDB" id="289383at2"/>
<feature type="transmembrane region" description="Helical" evidence="1">
    <location>
        <begin position="12"/>
        <end position="45"/>
    </location>
</feature>
<dbReference type="RefSeq" id="WP_145084366.1">
    <property type="nucleotide sequence ID" value="NZ_CP036298.1"/>
</dbReference>
<name>A0A518GFC0_9BACT</name>
<dbReference type="AlphaFoldDB" id="A0A518GFC0"/>
<dbReference type="EMBL" id="CP036298">
    <property type="protein sequence ID" value="QDV27250.1"/>
    <property type="molecule type" value="Genomic_DNA"/>
</dbReference>
<evidence type="ECO:0000313" key="2">
    <source>
        <dbReference type="EMBL" id="QDV27250.1"/>
    </source>
</evidence>
<organism evidence="2 3">
    <name type="scientific">Aureliella helgolandensis</name>
    <dbReference type="NCBI Taxonomy" id="2527968"/>
    <lineage>
        <taxon>Bacteria</taxon>
        <taxon>Pseudomonadati</taxon>
        <taxon>Planctomycetota</taxon>
        <taxon>Planctomycetia</taxon>
        <taxon>Pirellulales</taxon>
        <taxon>Pirellulaceae</taxon>
        <taxon>Aureliella</taxon>
    </lineage>
</organism>
<dbReference type="Proteomes" id="UP000318017">
    <property type="component" value="Chromosome"/>
</dbReference>
<evidence type="ECO:0000256" key="1">
    <source>
        <dbReference type="SAM" id="Phobius"/>
    </source>
</evidence>
<accession>A0A518GFC0</accession>
<protein>
    <submittedName>
        <fullName evidence="2">Uncharacterized protein</fullName>
    </submittedName>
</protein>
<keyword evidence="1" id="KW-1133">Transmembrane helix</keyword>
<gene>
    <name evidence="2" type="ORF">Q31a_56380</name>
</gene>
<sequence length="60" mass="7231">MKRFLALIRETWWLWLLFLGFGTVMSMFSPIFLVTFPICTCVFFWFGFIRYDDEGNFKGS</sequence>
<keyword evidence="1" id="KW-0472">Membrane</keyword>